<proteinExistence type="inferred from homology"/>
<dbReference type="PRINTS" id="PR00412">
    <property type="entry name" value="EPOXHYDRLASE"/>
</dbReference>
<evidence type="ECO:0000256" key="2">
    <source>
        <dbReference type="ARBA" id="ARBA00038334"/>
    </source>
</evidence>
<sequence length="377" mass="42900">MPSQGTGGSDPQGAKPRAMTLKEVASSFVARATVLAICLPFWAMASLTTLVRFLQSPRTFFKYKSLEPAPKDPLPGLKHRFVEANGIRFHTVSTGKVVSNQLMLCVHGFPSMWAEWRNQMAAFRDDYEVVAFDMRGYGDTDKPKGVRNYAIDHLVDDIGSLIPALGYDKCVLVAHDWGAVAAWGVAYYYTNRIERLVVMAVPHPVSMNENLDLEQWAKFWYMFMFQAPLLPELFLTNNEGEQFDAIFKKLPPGCTPRIPQEEIDRLKRAFAQPGAATAAVNYYRALFANMFWIPKWKQQRRVTRRNGVLKVPTLCLYGDRDIAMGTKLLRGMDKYVEDVQVHVFKDCSHWIPEERPEEVNQLMRDFLAGKRIAGSLH</sequence>
<keyword evidence="3" id="KW-0812">Transmembrane</keyword>
<organism evidence="5 6">
    <name type="scientific">[Myrmecia] bisecta</name>
    <dbReference type="NCBI Taxonomy" id="41462"/>
    <lineage>
        <taxon>Eukaryota</taxon>
        <taxon>Viridiplantae</taxon>
        <taxon>Chlorophyta</taxon>
        <taxon>core chlorophytes</taxon>
        <taxon>Trebouxiophyceae</taxon>
        <taxon>Trebouxiales</taxon>
        <taxon>Trebouxiaceae</taxon>
        <taxon>Myrmecia</taxon>
    </lineage>
</organism>
<dbReference type="InterPro" id="IPR000639">
    <property type="entry name" value="Epox_hydrolase-like"/>
</dbReference>
<dbReference type="InterPro" id="IPR000073">
    <property type="entry name" value="AB_hydrolase_1"/>
</dbReference>
<dbReference type="Pfam" id="PF00561">
    <property type="entry name" value="Abhydrolase_1"/>
    <property type="match status" value="1"/>
</dbReference>
<dbReference type="SUPFAM" id="SSF53474">
    <property type="entry name" value="alpha/beta-Hydrolases"/>
    <property type="match status" value="1"/>
</dbReference>
<reference evidence="5 6" key="1">
    <citation type="journal article" date="2024" name="Nat. Commun.">
        <title>Phylogenomics reveals the evolutionary origins of lichenization in chlorophyte algae.</title>
        <authorList>
            <person name="Puginier C."/>
            <person name="Libourel C."/>
            <person name="Otte J."/>
            <person name="Skaloud P."/>
            <person name="Haon M."/>
            <person name="Grisel S."/>
            <person name="Petersen M."/>
            <person name="Berrin J.G."/>
            <person name="Delaux P.M."/>
            <person name="Dal Grande F."/>
            <person name="Keller J."/>
        </authorList>
    </citation>
    <scope>NUCLEOTIDE SEQUENCE [LARGE SCALE GENOMIC DNA]</scope>
    <source>
        <strain evidence="5 6">SAG 2043</strain>
    </source>
</reference>
<dbReference type="AlphaFoldDB" id="A0AAW1PKM0"/>
<dbReference type="Proteomes" id="UP001489004">
    <property type="component" value="Unassembled WGS sequence"/>
</dbReference>
<feature type="domain" description="AB hydrolase-1" evidence="4">
    <location>
        <begin position="102"/>
        <end position="356"/>
    </location>
</feature>
<comment type="caution">
    <text evidence="5">The sequence shown here is derived from an EMBL/GenBank/DDBJ whole genome shotgun (WGS) entry which is preliminary data.</text>
</comment>
<name>A0AAW1PKM0_9CHLO</name>
<dbReference type="InterPro" id="IPR029058">
    <property type="entry name" value="AB_hydrolase_fold"/>
</dbReference>
<keyword evidence="1" id="KW-0378">Hydrolase</keyword>
<dbReference type="PANTHER" id="PTHR43329">
    <property type="entry name" value="EPOXIDE HYDROLASE"/>
    <property type="match status" value="1"/>
</dbReference>
<evidence type="ECO:0000313" key="5">
    <source>
        <dbReference type="EMBL" id="KAK9814091.1"/>
    </source>
</evidence>
<dbReference type="GO" id="GO:0016787">
    <property type="term" value="F:hydrolase activity"/>
    <property type="evidence" value="ECO:0007669"/>
    <property type="project" value="UniProtKB-KW"/>
</dbReference>
<comment type="similarity">
    <text evidence="2">Belongs to the AB hydrolase superfamily. Epoxide hydrolase family.</text>
</comment>
<keyword evidence="3" id="KW-0472">Membrane</keyword>
<evidence type="ECO:0000256" key="3">
    <source>
        <dbReference type="SAM" id="Phobius"/>
    </source>
</evidence>
<keyword evidence="3" id="KW-1133">Transmembrane helix</keyword>
<protein>
    <recommendedName>
        <fullName evidence="4">AB hydrolase-1 domain-containing protein</fullName>
    </recommendedName>
</protein>
<feature type="transmembrane region" description="Helical" evidence="3">
    <location>
        <begin position="28"/>
        <end position="54"/>
    </location>
</feature>
<dbReference type="Gene3D" id="3.40.50.1820">
    <property type="entry name" value="alpha/beta hydrolase"/>
    <property type="match status" value="1"/>
</dbReference>
<evidence type="ECO:0000313" key="6">
    <source>
        <dbReference type="Proteomes" id="UP001489004"/>
    </source>
</evidence>
<accession>A0AAW1PKM0</accession>
<dbReference type="EMBL" id="JALJOR010000007">
    <property type="protein sequence ID" value="KAK9814091.1"/>
    <property type="molecule type" value="Genomic_DNA"/>
</dbReference>
<evidence type="ECO:0000256" key="1">
    <source>
        <dbReference type="ARBA" id="ARBA00022801"/>
    </source>
</evidence>
<evidence type="ECO:0000259" key="4">
    <source>
        <dbReference type="Pfam" id="PF00561"/>
    </source>
</evidence>
<keyword evidence="6" id="KW-1185">Reference proteome</keyword>
<gene>
    <name evidence="5" type="ORF">WJX72_000528</name>
</gene>